<evidence type="ECO:0000313" key="2">
    <source>
        <dbReference type="EMBL" id="PMD20112.1"/>
    </source>
</evidence>
<keyword evidence="1" id="KW-1133">Transmembrane helix</keyword>
<feature type="transmembrane region" description="Helical" evidence="1">
    <location>
        <begin position="25"/>
        <end position="44"/>
    </location>
</feature>
<dbReference type="Proteomes" id="UP000235672">
    <property type="component" value="Unassembled WGS sequence"/>
</dbReference>
<evidence type="ECO:0000256" key="1">
    <source>
        <dbReference type="SAM" id="Phobius"/>
    </source>
</evidence>
<organism evidence="2 3">
    <name type="scientific">Hyaloscypha hepaticicola</name>
    <dbReference type="NCBI Taxonomy" id="2082293"/>
    <lineage>
        <taxon>Eukaryota</taxon>
        <taxon>Fungi</taxon>
        <taxon>Dikarya</taxon>
        <taxon>Ascomycota</taxon>
        <taxon>Pezizomycotina</taxon>
        <taxon>Leotiomycetes</taxon>
        <taxon>Helotiales</taxon>
        <taxon>Hyaloscyphaceae</taxon>
        <taxon>Hyaloscypha</taxon>
    </lineage>
</organism>
<sequence>MDGPPLWHRESLQGGRAYMDSGQHILGDIKVSFTLFFFRFFGWLGGKEGGKMGGREGEKEWSRGFTCLVFFCEIYGFVMLFRLFVSG</sequence>
<gene>
    <name evidence="2" type="ORF">NA56DRAFT_185383</name>
</gene>
<dbReference type="EMBL" id="KZ613486">
    <property type="protein sequence ID" value="PMD20112.1"/>
    <property type="molecule type" value="Genomic_DNA"/>
</dbReference>
<keyword evidence="1" id="KW-0812">Transmembrane</keyword>
<dbReference type="AlphaFoldDB" id="A0A2J6Q1F3"/>
<feature type="transmembrane region" description="Helical" evidence="1">
    <location>
        <begin position="65"/>
        <end position="85"/>
    </location>
</feature>
<evidence type="ECO:0000313" key="3">
    <source>
        <dbReference type="Proteomes" id="UP000235672"/>
    </source>
</evidence>
<name>A0A2J6Q1F3_9HELO</name>
<keyword evidence="3" id="KW-1185">Reference proteome</keyword>
<accession>A0A2J6Q1F3</accession>
<reference evidence="2 3" key="1">
    <citation type="submission" date="2016-05" db="EMBL/GenBank/DDBJ databases">
        <title>A degradative enzymes factory behind the ericoid mycorrhizal symbiosis.</title>
        <authorList>
            <consortium name="DOE Joint Genome Institute"/>
            <person name="Martino E."/>
            <person name="Morin E."/>
            <person name="Grelet G."/>
            <person name="Kuo A."/>
            <person name="Kohler A."/>
            <person name="Daghino S."/>
            <person name="Barry K."/>
            <person name="Choi C."/>
            <person name="Cichocki N."/>
            <person name="Clum A."/>
            <person name="Copeland A."/>
            <person name="Hainaut M."/>
            <person name="Haridas S."/>
            <person name="Labutti K."/>
            <person name="Lindquist E."/>
            <person name="Lipzen A."/>
            <person name="Khouja H.-R."/>
            <person name="Murat C."/>
            <person name="Ohm R."/>
            <person name="Olson A."/>
            <person name="Spatafora J."/>
            <person name="Veneault-Fourrey C."/>
            <person name="Henrissat B."/>
            <person name="Grigoriev I."/>
            <person name="Martin F."/>
            <person name="Perotto S."/>
        </authorList>
    </citation>
    <scope>NUCLEOTIDE SEQUENCE [LARGE SCALE GENOMIC DNA]</scope>
    <source>
        <strain evidence="2 3">UAMH 7357</strain>
    </source>
</reference>
<proteinExistence type="predicted"/>
<keyword evidence="1" id="KW-0472">Membrane</keyword>
<protein>
    <submittedName>
        <fullName evidence="2">Uncharacterized protein</fullName>
    </submittedName>
</protein>